<keyword evidence="1" id="KW-1133">Transmembrane helix</keyword>
<accession>A0A1R3JHT1</accession>
<comment type="caution">
    <text evidence="2">The sequence shown here is derived from an EMBL/GenBank/DDBJ whole genome shotgun (WGS) entry which is preliminary data.</text>
</comment>
<dbReference type="Proteomes" id="UP000188268">
    <property type="component" value="Unassembled WGS sequence"/>
</dbReference>
<keyword evidence="1" id="KW-0812">Transmembrane</keyword>
<evidence type="ECO:0000313" key="3">
    <source>
        <dbReference type="Proteomes" id="UP000188268"/>
    </source>
</evidence>
<dbReference type="Gramene" id="OMO94340">
    <property type="protein sequence ID" value="OMO94340"/>
    <property type="gene ID" value="CCACVL1_06053"/>
</dbReference>
<feature type="transmembrane region" description="Helical" evidence="1">
    <location>
        <begin position="12"/>
        <end position="30"/>
    </location>
</feature>
<sequence>MSGPPLARGLKLDLGIAIIAMEVAIYKYWFRLRKHL</sequence>
<proteinExistence type="predicted"/>
<evidence type="ECO:0000313" key="2">
    <source>
        <dbReference type="EMBL" id="OMO94340.1"/>
    </source>
</evidence>
<gene>
    <name evidence="2" type="ORF">CCACVL1_06053</name>
</gene>
<evidence type="ECO:0000256" key="1">
    <source>
        <dbReference type="SAM" id="Phobius"/>
    </source>
</evidence>
<protein>
    <submittedName>
        <fullName evidence="2">Uncharacterized protein</fullName>
    </submittedName>
</protein>
<organism evidence="2 3">
    <name type="scientific">Corchorus capsularis</name>
    <name type="common">Jute</name>
    <dbReference type="NCBI Taxonomy" id="210143"/>
    <lineage>
        <taxon>Eukaryota</taxon>
        <taxon>Viridiplantae</taxon>
        <taxon>Streptophyta</taxon>
        <taxon>Embryophyta</taxon>
        <taxon>Tracheophyta</taxon>
        <taxon>Spermatophyta</taxon>
        <taxon>Magnoliopsida</taxon>
        <taxon>eudicotyledons</taxon>
        <taxon>Gunneridae</taxon>
        <taxon>Pentapetalae</taxon>
        <taxon>rosids</taxon>
        <taxon>malvids</taxon>
        <taxon>Malvales</taxon>
        <taxon>Malvaceae</taxon>
        <taxon>Grewioideae</taxon>
        <taxon>Apeibeae</taxon>
        <taxon>Corchorus</taxon>
    </lineage>
</organism>
<reference evidence="2 3" key="1">
    <citation type="submission" date="2013-09" db="EMBL/GenBank/DDBJ databases">
        <title>Corchorus capsularis genome sequencing.</title>
        <authorList>
            <person name="Alam M."/>
            <person name="Haque M.S."/>
            <person name="Islam M.S."/>
            <person name="Emdad E.M."/>
            <person name="Islam M.M."/>
            <person name="Ahmed B."/>
            <person name="Halim A."/>
            <person name="Hossen Q.M.M."/>
            <person name="Hossain M.Z."/>
            <person name="Ahmed R."/>
            <person name="Khan M.M."/>
            <person name="Islam R."/>
            <person name="Rashid M.M."/>
            <person name="Khan S.A."/>
            <person name="Rahman M.S."/>
            <person name="Alam M."/>
        </authorList>
    </citation>
    <scope>NUCLEOTIDE SEQUENCE [LARGE SCALE GENOMIC DNA]</scope>
    <source>
        <strain evidence="3">cv. CVL-1</strain>
        <tissue evidence="2">Whole seedling</tissue>
    </source>
</reference>
<name>A0A1R3JHT1_COCAP</name>
<keyword evidence="1" id="KW-0472">Membrane</keyword>
<dbReference type="AlphaFoldDB" id="A0A1R3JHT1"/>
<keyword evidence="3" id="KW-1185">Reference proteome</keyword>
<dbReference type="EMBL" id="AWWV01007891">
    <property type="protein sequence ID" value="OMO94340.1"/>
    <property type="molecule type" value="Genomic_DNA"/>
</dbReference>